<dbReference type="EMBL" id="BJVJ01000007">
    <property type="protein sequence ID" value="GEL22225.1"/>
    <property type="molecule type" value="Genomic_DNA"/>
</dbReference>
<name>A0A511DBQ1_9PSEU</name>
<proteinExistence type="predicted"/>
<dbReference type="Gene3D" id="3.30.70.100">
    <property type="match status" value="1"/>
</dbReference>
<accession>A0A511DBQ1</accession>
<gene>
    <name evidence="1" type="ORF">PSU4_11790</name>
</gene>
<sequence>MAIDPEQDAINALLDLPQDQPIILMNLLRFTEGGEKTYEDYVRHCKVHGPRFGVEFVYLGKGGHVMVAEDGQSWDAVWIVRYPNSKQFFALLHDADFKSGFHLRGDSLQEAVLQVTTPWEI</sequence>
<dbReference type="AlphaFoldDB" id="A0A511DBQ1"/>
<dbReference type="SUPFAM" id="SSF54909">
    <property type="entry name" value="Dimeric alpha+beta barrel"/>
    <property type="match status" value="1"/>
</dbReference>
<evidence type="ECO:0008006" key="3">
    <source>
        <dbReference type="Google" id="ProtNLM"/>
    </source>
</evidence>
<dbReference type="Proteomes" id="UP000321685">
    <property type="component" value="Unassembled WGS sequence"/>
</dbReference>
<evidence type="ECO:0000313" key="2">
    <source>
        <dbReference type="Proteomes" id="UP000321685"/>
    </source>
</evidence>
<keyword evidence="2" id="KW-1185">Reference proteome</keyword>
<dbReference type="OrthoDB" id="3624550at2"/>
<dbReference type="InterPro" id="IPR011008">
    <property type="entry name" value="Dimeric_a/b-barrel"/>
</dbReference>
<comment type="caution">
    <text evidence="1">The sequence shown here is derived from an EMBL/GenBank/DDBJ whole genome shotgun (WGS) entry which is preliminary data.</text>
</comment>
<organism evidence="1 2">
    <name type="scientific">Pseudonocardia sulfidoxydans NBRC 16205</name>
    <dbReference type="NCBI Taxonomy" id="1223511"/>
    <lineage>
        <taxon>Bacteria</taxon>
        <taxon>Bacillati</taxon>
        <taxon>Actinomycetota</taxon>
        <taxon>Actinomycetes</taxon>
        <taxon>Pseudonocardiales</taxon>
        <taxon>Pseudonocardiaceae</taxon>
        <taxon>Pseudonocardia</taxon>
    </lineage>
</organism>
<dbReference type="RefSeq" id="WP_147103173.1">
    <property type="nucleotide sequence ID" value="NZ_BJVJ01000007.1"/>
</dbReference>
<reference evidence="1 2" key="1">
    <citation type="submission" date="2019-07" db="EMBL/GenBank/DDBJ databases">
        <title>Whole genome shotgun sequence of Pseudonocardia sulfidoxydans NBRC 16205.</title>
        <authorList>
            <person name="Hosoyama A."/>
            <person name="Uohara A."/>
            <person name="Ohji S."/>
            <person name="Ichikawa N."/>
        </authorList>
    </citation>
    <scope>NUCLEOTIDE SEQUENCE [LARGE SCALE GENOMIC DNA]</scope>
    <source>
        <strain evidence="1 2">NBRC 16205</strain>
    </source>
</reference>
<protein>
    <recommendedName>
        <fullName evidence="3">DUF1330 domain-containing protein</fullName>
    </recommendedName>
</protein>
<evidence type="ECO:0000313" key="1">
    <source>
        <dbReference type="EMBL" id="GEL22225.1"/>
    </source>
</evidence>